<dbReference type="Proteomes" id="UP000583929">
    <property type="component" value="Unassembled WGS sequence"/>
</dbReference>
<keyword evidence="3" id="KW-0611">Plant defense</keyword>
<evidence type="ECO:0000259" key="5">
    <source>
        <dbReference type="Pfam" id="PF18052"/>
    </source>
</evidence>
<dbReference type="EMBL" id="JAATIQ010000195">
    <property type="protein sequence ID" value="KAF4371512.1"/>
    <property type="molecule type" value="Genomic_DNA"/>
</dbReference>
<evidence type="ECO:0000256" key="3">
    <source>
        <dbReference type="ARBA" id="ARBA00022821"/>
    </source>
</evidence>
<keyword evidence="7" id="KW-1185">Reference proteome</keyword>
<dbReference type="PANTHER" id="PTHR36766">
    <property type="entry name" value="PLANT BROAD-SPECTRUM MILDEW RESISTANCE PROTEIN RPW8"/>
    <property type="match status" value="1"/>
</dbReference>
<accession>A0A7J6FLC9</accession>
<keyword evidence="1" id="KW-0677">Repeat</keyword>
<dbReference type="PANTHER" id="PTHR36766:SF40">
    <property type="entry name" value="DISEASE RESISTANCE PROTEIN RGA3"/>
    <property type="match status" value="1"/>
</dbReference>
<proteinExistence type="predicted"/>
<sequence>MAELVIGAVISSSLDFLLKRVASPYCKEFFKENESSVVSERLFKLKSTLNCLATVRFEVENKRIKNPAVENWLEDLLDVVDDAEDFFGDIEYNAMKPNKPDELKKAKRKAICKLLSRFSKPSNSADRKRNTNMVEILKRLEYLADQIGYLNLEKNVVEVKPSERLRAKTSLPDEPEIYESLYQTIKPMSPTSTYHPLQSLWLEDCGSSFRSLQLDLFPNLKTLTITICDYFEALSVSDGKSLQELTSLSSLQIDSCCSFVSFPKGGLIAPKLSEFTISNCPKLKWLPEKMALLSSLKLLILFHCPLMETFPEGGMPASASCFVMHDLIVDLARTISGKYNCFLQQNDDIDRLEKKTRHLGCHPESLYEAINPSKPSSTSSGGSFPTTLTPLYHYPPLQSLRLEDCGSSFRSLDMELFPNLKTLYIQSSHYFEAISMSNGKSLEELTSLSIWHCDSFVSFPNGGFIAPKLSKLEIVNCRKLKWLPEKLSSLSSLESLTIDYCPLIETFPEGEGDLPIASPYVEEFFKGKNESSSVVSERLFKLKSTFNCLAAVRFEVENKRIKNPAVEKWLGDLLDAVDDAEDFFGDIAYDAMNPNKVDESKKEKRKDISKLLSCFSKPSNSTGRVRNANMEEILKRLEYFANQIGNLNLEKNVDEMKPSESSRAKTSLPDEPELCVSLSFLQPIEWDKSYCVMHDLIVDLARTISGKYICLLEQNDNTDRLEKKTRHNSESLYEAIKPRNPCSTSTISGCLPTTLIPLYHYPPLHHLELYGCGSSFKSLNMDLFPNLKTLEIECNDYFEAISMSNGKSLEELTSLRIVDCGSFVSFPSGGLTAPKLSNLGIVNCPKLKWLPEKMTSLSALKSLTIKGCPLIKSLPEGGLSVISFSFLQPSKWGVSCFVMHDLIVDLARTISGKYSCLLEQTDSIDRLEEKTRHLGCVRELYNDNKIASYDFGATRLRTFAIKPRNPCSTVTPLQSLRLAYCGSSFRSLDMDLFPNLKTLWIESSDYFEGITVSDGKSLEELTSLSIKDCDSFVSFPNGGLIAPKLSHLEIRRCPKLKWLPEKMTSLSALKDLQILYCPLIELFPEGEGGLPVSLSRLGISVCLGLFLFKESLFLLNKNPLFYHGLFNLCLLNMQCRKEDTSSVFYYVHKNYLHNNYSPLYSLYFIAVMAKHIAHKEQKENIYKYIYICTMVNCSSLHNSHHTRPVVSKNKSTKQLKWLRKRKMFTKRNSKSKSVTVIPTDEA</sequence>
<comment type="caution">
    <text evidence="6">The sequence shown here is derived from an EMBL/GenBank/DDBJ whole genome shotgun (WGS) entry which is preliminary data.</text>
</comment>
<dbReference type="InterPro" id="IPR032675">
    <property type="entry name" value="LRR_dom_sf"/>
</dbReference>
<dbReference type="Gene3D" id="3.80.10.10">
    <property type="entry name" value="Ribonuclease Inhibitor"/>
    <property type="match status" value="4"/>
</dbReference>
<evidence type="ECO:0000256" key="4">
    <source>
        <dbReference type="ARBA" id="ARBA00022840"/>
    </source>
</evidence>
<dbReference type="GO" id="GO:0006952">
    <property type="term" value="P:defense response"/>
    <property type="evidence" value="ECO:0007669"/>
    <property type="project" value="UniProtKB-KW"/>
</dbReference>
<evidence type="ECO:0000313" key="7">
    <source>
        <dbReference type="Proteomes" id="UP000583929"/>
    </source>
</evidence>
<reference evidence="6 7" key="1">
    <citation type="journal article" date="2020" name="bioRxiv">
        <title>Sequence and annotation of 42 cannabis genomes reveals extensive copy number variation in cannabinoid synthesis and pathogen resistance genes.</title>
        <authorList>
            <person name="Mckernan K.J."/>
            <person name="Helbert Y."/>
            <person name="Kane L.T."/>
            <person name="Ebling H."/>
            <person name="Zhang L."/>
            <person name="Liu B."/>
            <person name="Eaton Z."/>
            <person name="Mclaughlin S."/>
            <person name="Kingan S."/>
            <person name="Baybayan P."/>
            <person name="Concepcion G."/>
            <person name="Jordan M."/>
            <person name="Riva A."/>
            <person name="Barbazuk W."/>
            <person name="Harkins T."/>
        </authorList>
    </citation>
    <scope>NUCLEOTIDE SEQUENCE [LARGE SCALE GENOMIC DNA]</scope>
    <source>
        <strain evidence="7">cv. Jamaican Lion 4</strain>
        <tissue evidence="6">Leaf</tissue>
    </source>
</reference>
<name>A0A7J6FLC9_CANSA</name>
<dbReference type="SUPFAM" id="SSF52058">
    <property type="entry name" value="L domain-like"/>
    <property type="match status" value="3"/>
</dbReference>
<feature type="domain" description="Disease resistance N-terminal" evidence="5">
    <location>
        <begin position="527"/>
        <end position="600"/>
    </location>
</feature>
<keyword evidence="4" id="KW-0067">ATP-binding</keyword>
<organism evidence="6 7">
    <name type="scientific">Cannabis sativa</name>
    <name type="common">Hemp</name>
    <name type="synonym">Marijuana</name>
    <dbReference type="NCBI Taxonomy" id="3483"/>
    <lineage>
        <taxon>Eukaryota</taxon>
        <taxon>Viridiplantae</taxon>
        <taxon>Streptophyta</taxon>
        <taxon>Embryophyta</taxon>
        <taxon>Tracheophyta</taxon>
        <taxon>Spermatophyta</taxon>
        <taxon>Magnoliopsida</taxon>
        <taxon>eudicotyledons</taxon>
        <taxon>Gunneridae</taxon>
        <taxon>Pentapetalae</taxon>
        <taxon>rosids</taxon>
        <taxon>fabids</taxon>
        <taxon>Rosales</taxon>
        <taxon>Cannabaceae</taxon>
        <taxon>Cannabis</taxon>
    </lineage>
</organism>
<evidence type="ECO:0000256" key="1">
    <source>
        <dbReference type="ARBA" id="ARBA00022737"/>
    </source>
</evidence>
<gene>
    <name evidence="6" type="ORF">G4B88_008227</name>
</gene>
<keyword evidence="2" id="KW-0547">Nucleotide-binding</keyword>
<dbReference type="InterPro" id="IPR041118">
    <property type="entry name" value="Rx_N"/>
</dbReference>
<dbReference type="AlphaFoldDB" id="A0A7J6FLC9"/>
<protein>
    <recommendedName>
        <fullName evidence="5">Disease resistance N-terminal domain-containing protein</fullName>
    </recommendedName>
</protein>
<evidence type="ECO:0000313" key="6">
    <source>
        <dbReference type="EMBL" id="KAF4371512.1"/>
    </source>
</evidence>
<evidence type="ECO:0000256" key="2">
    <source>
        <dbReference type="ARBA" id="ARBA00022741"/>
    </source>
</evidence>
<dbReference type="GO" id="GO:0005524">
    <property type="term" value="F:ATP binding"/>
    <property type="evidence" value="ECO:0007669"/>
    <property type="project" value="UniProtKB-KW"/>
</dbReference>
<dbReference type="Pfam" id="PF18052">
    <property type="entry name" value="Rx_N"/>
    <property type="match status" value="2"/>
</dbReference>
<feature type="domain" description="Disease resistance N-terminal" evidence="5">
    <location>
        <begin position="14"/>
        <end position="104"/>
    </location>
</feature>